<keyword evidence="1" id="KW-0812">Transmembrane</keyword>
<dbReference type="Gene3D" id="3.40.50.720">
    <property type="entry name" value="NAD(P)-binding Rossmann-like Domain"/>
    <property type="match status" value="1"/>
</dbReference>
<keyword evidence="1" id="KW-1133">Transmembrane helix</keyword>
<accession>A0ABQ6HVS2</accession>
<dbReference type="SUPFAM" id="SSF51735">
    <property type="entry name" value="NAD(P)-binding Rossmann-fold domains"/>
    <property type="match status" value="1"/>
</dbReference>
<keyword evidence="1" id="KW-0472">Membrane</keyword>
<protein>
    <submittedName>
        <fullName evidence="2">NAD-dependent dehydratase</fullName>
    </submittedName>
</protein>
<evidence type="ECO:0000313" key="3">
    <source>
        <dbReference type="Proteomes" id="UP001157091"/>
    </source>
</evidence>
<comment type="caution">
    <text evidence="2">The sequence shown here is derived from an EMBL/GenBank/DDBJ whole genome shotgun (WGS) entry which is preliminary data.</text>
</comment>
<reference evidence="3" key="1">
    <citation type="journal article" date="2019" name="Int. J. Syst. Evol. Microbiol.">
        <title>The Global Catalogue of Microorganisms (GCM) 10K type strain sequencing project: providing services to taxonomists for standard genome sequencing and annotation.</title>
        <authorList>
            <consortium name="The Broad Institute Genomics Platform"/>
            <consortium name="The Broad Institute Genome Sequencing Center for Infectious Disease"/>
            <person name="Wu L."/>
            <person name="Ma J."/>
        </authorList>
    </citation>
    <scope>NUCLEOTIDE SEQUENCE [LARGE SCALE GENOMIC DNA]</scope>
    <source>
        <strain evidence="3">NBRC 106348</strain>
    </source>
</reference>
<dbReference type="Proteomes" id="UP001157091">
    <property type="component" value="Unassembled WGS sequence"/>
</dbReference>
<dbReference type="EMBL" id="BSUK01000001">
    <property type="protein sequence ID" value="GMA22497.1"/>
    <property type="molecule type" value="Genomic_DNA"/>
</dbReference>
<proteinExistence type="predicted"/>
<sequence>MPDARLRSQRSRVVVVGDGRLAERVAVGLGATHVPELPDDPADLLRDVGALVAVGHTADFALETTERNRRERLVERARRAARAVVAHELHGVVVSSAMVCGASPGRPVIGDDEPRDEVASTSPGVVGRIAAFERAFEAELSTEPGEHRSTILRCAALVGPGVDTLVTRHFEAPRLLVVRDAARGWQLLHVDDLVSAVRTALAEELTGVLVVGPVHDDGTPDALTSAEAAELAGKRLLTLPASTAFALAENLHRVGAVPAPPDELAFAVYPWTVDPRRLVAAGWRPSWSSARGVGALVEGLRSGLTLAGRRVGARDAAALGAAGAAVALLGTAAVWRQARGHGHR</sequence>
<feature type="transmembrane region" description="Helical" evidence="1">
    <location>
        <begin position="316"/>
        <end position="335"/>
    </location>
</feature>
<name>A0ABQ6HVS2_9MICO</name>
<evidence type="ECO:0000256" key="1">
    <source>
        <dbReference type="SAM" id="Phobius"/>
    </source>
</evidence>
<dbReference type="InterPro" id="IPR036291">
    <property type="entry name" value="NAD(P)-bd_dom_sf"/>
</dbReference>
<evidence type="ECO:0000313" key="2">
    <source>
        <dbReference type="EMBL" id="GMA22497.1"/>
    </source>
</evidence>
<gene>
    <name evidence="2" type="ORF">GCM10025864_02560</name>
</gene>
<keyword evidence="3" id="KW-1185">Reference proteome</keyword>
<organism evidence="2 3">
    <name type="scientific">Luteimicrobium album</name>
    <dbReference type="NCBI Taxonomy" id="1054550"/>
    <lineage>
        <taxon>Bacteria</taxon>
        <taxon>Bacillati</taxon>
        <taxon>Actinomycetota</taxon>
        <taxon>Actinomycetes</taxon>
        <taxon>Micrococcales</taxon>
        <taxon>Luteimicrobium</taxon>
    </lineage>
</organism>